<evidence type="ECO:0000256" key="5">
    <source>
        <dbReference type="ARBA" id="ARBA00022729"/>
    </source>
</evidence>
<evidence type="ECO:0000256" key="4">
    <source>
        <dbReference type="ARBA" id="ARBA00022692"/>
    </source>
</evidence>
<name>A0ABX8Z7E7_9NEIS</name>
<evidence type="ECO:0000256" key="1">
    <source>
        <dbReference type="ARBA" id="ARBA00004370"/>
    </source>
</evidence>
<evidence type="ECO:0000313" key="10">
    <source>
        <dbReference type="EMBL" id="QZA76988.1"/>
    </source>
</evidence>
<dbReference type="Proteomes" id="UP000825679">
    <property type="component" value="Chromosome"/>
</dbReference>
<sequence length="468" mass="50670">MRQRLNLMVITVLAALTGCAVNLPQPDAAQLEPKEKAWQASAPSTARLAAQKEWWQSWQDPVLDGLLIAAQQANPTLEFAQARIREARAKAYSAKSYLWPTIGATAVGTRSQNELMSPNYITNNGSVGLDASWEIDLWGGIRAAEQGLVANMKAREVEWHDAQVSVAAEVANAYVALRAYQAMADIVAADLESRNRSLQLTQDKASVGLASPVDVALADASSADSVAQLAEMQEGVAISIKALVAVTGLSEAQVRAQISQGQRQLPQPLGFAVTSLPAEVITQRHDIRVEAEKVKVAAADVGIAKVARLPSLSLFGAISVGRQETSSVELSGNSWSFGPTVKLPIFNAGRLKSEEEAAQARFEQALAMYQQQVRFAVREVEQTMVKLDSSNQRVAATLRSVAGYQKQQDATNAMWKAGSANLLDLEISRRFLLTAQTKQISLQREQLALWISLYKAVGGEWPQNSVSH</sequence>
<keyword evidence="3 9" id="KW-1134">Transmembrane beta strand</keyword>
<dbReference type="InterPro" id="IPR010131">
    <property type="entry name" value="MdtP/NodT-like"/>
</dbReference>
<evidence type="ECO:0000313" key="11">
    <source>
        <dbReference type="Proteomes" id="UP000825679"/>
    </source>
</evidence>
<dbReference type="Gene3D" id="1.20.1600.10">
    <property type="entry name" value="Outer membrane efflux proteins (OEP)"/>
    <property type="match status" value="1"/>
</dbReference>
<accession>A0ABX8Z7E7</accession>
<dbReference type="SUPFAM" id="SSF56954">
    <property type="entry name" value="Outer membrane efflux proteins (OEP)"/>
    <property type="match status" value="1"/>
</dbReference>
<keyword evidence="7 9" id="KW-0564">Palmitate</keyword>
<dbReference type="NCBIfam" id="TIGR01845">
    <property type="entry name" value="outer_NodT"/>
    <property type="match status" value="1"/>
</dbReference>
<evidence type="ECO:0000256" key="8">
    <source>
        <dbReference type="ARBA" id="ARBA00023288"/>
    </source>
</evidence>
<feature type="signal peptide" evidence="9">
    <location>
        <begin position="1"/>
        <end position="20"/>
    </location>
</feature>
<protein>
    <submittedName>
        <fullName evidence="10">Efflux transporter outer membrane subunit</fullName>
    </submittedName>
</protein>
<gene>
    <name evidence="10" type="ORF">K4H28_11805</name>
</gene>
<evidence type="ECO:0000256" key="7">
    <source>
        <dbReference type="ARBA" id="ARBA00023139"/>
    </source>
</evidence>
<dbReference type="RefSeq" id="WP_221005385.1">
    <property type="nucleotide sequence ID" value="NZ_CP081150.1"/>
</dbReference>
<keyword evidence="5 9" id="KW-0732">Signal</keyword>
<dbReference type="PROSITE" id="PS51257">
    <property type="entry name" value="PROKAR_LIPOPROTEIN"/>
    <property type="match status" value="1"/>
</dbReference>
<dbReference type="PANTHER" id="PTHR30203">
    <property type="entry name" value="OUTER MEMBRANE CATION EFFLUX PROTEIN"/>
    <property type="match status" value="1"/>
</dbReference>
<evidence type="ECO:0000256" key="3">
    <source>
        <dbReference type="ARBA" id="ARBA00022452"/>
    </source>
</evidence>
<organism evidence="10 11">
    <name type="scientific">Deefgea tanakiae</name>
    <dbReference type="NCBI Taxonomy" id="2865840"/>
    <lineage>
        <taxon>Bacteria</taxon>
        <taxon>Pseudomonadati</taxon>
        <taxon>Pseudomonadota</taxon>
        <taxon>Betaproteobacteria</taxon>
        <taxon>Neisseriales</taxon>
        <taxon>Chitinibacteraceae</taxon>
        <taxon>Deefgea</taxon>
    </lineage>
</organism>
<keyword evidence="4 9" id="KW-0812">Transmembrane</keyword>
<dbReference type="EMBL" id="CP081150">
    <property type="protein sequence ID" value="QZA76988.1"/>
    <property type="molecule type" value="Genomic_DNA"/>
</dbReference>
<feature type="chain" id="PRO_5044985953" evidence="9">
    <location>
        <begin position="21"/>
        <end position="468"/>
    </location>
</feature>
<evidence type="ECO:0000256" key="9">
    <source>
        <dbReference type="RuleBase" id="RU362097"/>
    </source>
</evidence>
<dbReference type="Pfam" id="PF02321">
    <property type="entry name" value="OEP"/>
    <property type="match status" value="2"/>
</dbReference>
<keyword evidence="6 9" id="KW-0472">Membrane</keyword>
<comment type="subcellular location">
    <subcellularLocation>
        <location evidence="9">Cell membrane</location>
        <topology evidence="9">Lipid-anchor</topology>
    </subcellularLocation>
    <subcellularLocation>
        <location evidence="1">Membrane</location>
    </subcellularLocation>
</comment>
<keyword evidence="8 9" id="KW-0449">Lipoprotein</keyword>
<dbReference type="InterPro" id="IPR003423">
    <property type="entry name" value="OMP_efflux"/>
</dbReference>
<dbReference type="PANTHER" id="PTHR30203:SF20">
    <property type="entry name" value="MULTIDRUG RESISTANCE OUTER MEMBRANE PROTEIN MDTP-RELATED"/>
    <property type="match status" value="1"/>
</dbReference>
<comment type="similarity">
    <text evidence="2 9">Belongs to the outer membrane factor (OMF) (TC 1.B.17) family.</text>
</comment>
<reference evidence="10 11" key="1">
    <citation type="submission" date="2021-08" db="EMBL/GenBank/DDBJ databases">
        <title>complete genome sequencing of Deefgea sp. D25.</title>
        <authorList>
            <person name="Bae J.-W."/>
            <person name="Gim D.-H."/>
        </authorList>
    </citation>
    <scope>NUCLEOTIDE SEQUENCE [LARGE SCALE GENOMIC DNA]</scope>
    <source>
        <strain evidence="10 11">D25</strain>
    </source>
</reference>
<proteinExistence type="inferred from homology"/>
<keyword evidence="11" id="KW-1185">Reference proteome</keyword>
<dbReference type="Gene3D" id="2.20.200.10">
    <property type="entry name" value="Outer membrane efflux proteins (OEP)"/>
    <property type="match status" value="1"/>
</dbReference>
<evidence type="ECO:0000256" key="2">
    <source>
        <dbReference type="ARBA" id="ARBA00007613"/>
    </source>
</evidence>
<evidence type="ECO:0000256" key="6">
    <source>
        <dbReference type="ARBA" id="ARBA00023136"/>
    </source>
</evidence>